<protein>
    <submittedName>
        <fullName evidence="4">Aminotransferase class III-fold pyridoxal phosphate-dependent enzyme</fullName>
    </submittedName>
</protein>
<dbReference type="InterPro" id="IPR049704">
    <property type="entry name" value="Aminotrans_3_PPA_site"/>
</dbReference>
<dbReference type="InterPro" id="IPR015421">
    <property type="entry name" value="PyrdxlP-dep_Trfase_major"/>
</dbReference>
<evidence type="ECO:0000313" key="5">
    <source>
        <dbReference type="Proteomes" id="UP001304769"/>
    </source>
</evidence>
<comment type="similarity">
    <text evidence="1 3">Belongs to the class-III pyridoxal-phosphate-dependent aminotransferase family.</text>
</comment>
<keyword evidence="5" id="KW-1185">Reference proteome</keyword>
<dbReference type="CDD" id="cd00610">
    <property type="entry name" value="OAT_like"/>
    <property type="match status" value="1"/>
</dbReference>
<sequence>MADLLERRYKTLGPYSPLFYAQPLEFVRAERVWLTAADGQRYLDGYNNVPHVGHAHPRVVEAIAQQAGTLNIHTRYLNHRVVDYAESLLATLDAPLDRIIFTNSGSESNDLALRIANQHSGARGLLISDFSYHGHTQALAVATTGLVAHEGLGAHVRPIRVPDLDAADASRPEAEVLASSLAEVDAAIASLQEAGHGVAAVLFDSLFSTEGLNRVPSGYVAGLAKRVRTAGGLVIGDEVQSGFGRTGRSFWGHQNHGIVPDLVTMGKPMGNGHPIGAVALSAALLDEFGPRNMYFNTFGGNPVSAAAGQAVLDVLAEEGLVERAASGAAGIRAALEGLRRDHPWIGPAKGEGLFFGFDVYDRPVGEAGAVPDPGRTKAIVEAMRARNVLISRIGRTDSVLKMRPPLAIEPGEVGILVETLADSLAEVEALSRT</sequence>
<dbReference type="PROSITE" id="PS00600">
    <property type="entry name" value="AA_TRANSFER_CLASS_3"/>
    <property type="match status" value="1"/>
</dbReference>
<name>A0ABU5TA34_9MICC</name>
<dbReference type="PANTHER" id="PTHR45688">
    <property type="match status" value="1"/>
</dbReference>
<dbReference type="Pfam" id="PF00202">
    <property type="entry name" value="Aminotran_3"/>
    <property type="match status" value="1"/>
</dbReference>
<dbReference type="InterPro" id="IPR005814">
    <property type="entry name" value="Aminotrans_3"/>
</dbReference>
<dbReference type="InterPro" id="IPR015422">
    <property type="entry name" value="PyrdxlP-dep_Trfase_small"/>
</dbReference>
<dbReference type="GO" id="GO:0008483">
    <property type="term" value="F:transaminase activity"/>
    <property type="evidence" value="ECO:0007669"/>
    <property type="project" value="UniProtKB-KW"/>
</dbReference>
<dbReference type="PIRSF" id="PIRSF000521">
    <property type="entry name" value="Transaminase_4ab_Lys_Orn"/>
    <property type="match status" value="1"/>
</dbReference>
<dbReference type="Proteomes" id="UP001304769">
    <property type="component" value="Unassembled WGS sequence"/>
</dbReference>
<keyword evidence="4" id="KW-0032">Aminotransferase</keyword>
<accession>A0ABU5TA34</accession>
<reference evidence="4 5" key="1">
    <citation type="submission" date="2023-12" db="EMBL/GenBank/DDBJ databases">
        <title>Sinomonas terricola sp. nov, isolated from litchi orchard soil in Guangdong, PR China.</title>
        <authorList>
            <person name="Jiaxin W."/>
            <person name="Yang Z."/>
            <person name="Honghui Z."/>
        </authorList>
    </citation>
    <scope>NUCLEOTIDE SEQUENCE [LARGE SCALE GENOMIC DNA]</scope>
    <source>
        <strain evidence="4 5">JGH33</strain>
    </source>
</reference>
<dbReference type="InterPro" id="IPR015424">
    <property type="entry name" value="PyrdxlP-dep_Trfase"/>
</dbReference>
<dbReference type="Gene3D" id="3.40.640.10">
    <property type="entry name" value="Type I PLP-dependent aspartate aminotransferase-like (Major domain)"/>
    <property type="match status" value="1"/>
</dbReference>
<keyword evidence="2 3" id="KW-0663">Pyridoxal phosphate</keyword>
<evidence type="ECO:0000256" key="2">
    <source>
        <dbReference type="ARBA" id="ARBA00022898"/>
    </source>
</evidence>
<organism evidence="4 5">
    <name type="scientific">Sinomonas terricola</name>
    <dbReference type="NCBI Taxonomy" id="3110330"/>
    <lineage>
        <taxon>Bacteria</taxon>
        <taxon>Bacillati</taxon>
        <taxon>Actinomycetota</taxon>
        <taxon>Actinomycetes</taxon>
        <taxon>Micrococcales</taxon>
        <taxon>Micrococcaceae</taxon>
        <taxon>Sinomonas</taxon>
    </lineage>
</organism>
<gene>
    <name evidence="4" type="ORF">SPF06_16760</name>
</gene>
<comment type="caution">
    <text evidence="4">The sequence shown here is derived from an EMBL/GenBank/DDBJ whole genome shotgun (WGS) entry which is preliminary data.</text>
</comment>
<dbReference type="EMBL" id="JAYGGQ010000014">
    <property type="protein sequence ID" value="MEA5456387.1"/>
    <property type="molecule type" value="Genomic_DNA"/>
</dbReference>
<dbReference type="Gene3D" id="3.90.1150.10">
    <property type="entry name" value="Aspartate Aminotransferase, domain 1"/>
    <property type="match status" value="1"/>
</dbReference>
<dbReference type="PANTHER" id="PTHR45688:SF13">
    <property type="entry name" value="ALANINE--GLYOXYLATE AMINOTRANSFERASE 2-LIKE"/>
    <property type="match status" value="1"/>
</dbReference>
<dbReference type="RefSeq" id="WP_323280279.1">
    <property type="nucleotide sequence ID" value="NZ_JAYGGQ010000014.1"/>
</dbReference>
<proteinExistence type="inferred from homology"/>
<evidence type="ECO:0000256" key="1">
    <source>
        <dbReference type="ARBA" id="ARBA00008954"/>
    </source>
</evidence>
<evidence type="ECO:0000256" key="3">
    <source>
        <dbReference type="RuleBase" id="RU003560"/>
    </source>
</evidence>
<evidence type="ECO:0000313" key="4">
    <source>
        <dbReference type="EMBL" id="MEA5456387.1"/>
    </source>
</evidence>
<keyword evidence="4" id="KW-0808">Transferase</keyword>
<dbReference type="SUPFAM" id="SSF53383">
    <property type="entry name" value="PLP-dependent transferases"/>
    <property type="match status" value="1"/>
</dbReference>